<feature type="transmembrane region" description="Helical" evidence="1">
    <location>
        <begin position="14"/>
        <end position="38"/>
    </location>
</feature>
<dbReference type="AlphaFoldDB" id="A0A9D1R4P8"/>
<evidence type="ECO:0000313" key="3">
    <source>
        <dbReference type="Proteomes" id="UP000824265"/>
    </source>
</evidence>
<accession>A0A9D1R4P8</accession>
<gene>
    <name evidence="2" type="ORF">H9742_05295</name>
</gene>
<keyword evidence="1" id="KW-0812">Transmembrane</keyword>
<evidence type="ECO:0000313" key="2">
    <source>
        <dbReference type="EMBL" id="HIW80935.1"/>
    </source>
</evidence>
<evidence type="ECO:0008006" key="4">
    <source>
        <dbReference type="Google" id="ProtNLM"/>
    </source>
</evidence>
<feature type="transmembrane region" description="Helical" evidence="1">
    <location>
        <begin position="137"/>
        <end position="156"/>
    </location>
</feature>
<keyword evidence="1" id="KW-1133">Transmembrane helix</keyword>
<reference evidence="2" key="2">
    <citation type="submission" date="2021-04" db="EMBL/GenBank/DDBJ databases">
        <authorList>
            <person name="Gilroy R."/>
        </authorList>
    </citation>
    <scope>NUCLEOTIDE SEQUENCE</scope>
    <source>
        <strain evidence="2">CHK195-6426</strain>
    </source>
</reference>
<dbReference type="EMBL" id="DXGH01000029">
    <property type="protein sequence ID" value="HIW80935.1"/>
    <property type="molecule type" value="Genomic_DNA"/>
</dbReference>
<name>A0A9D1R4P8_9FIRM</name>
<reference evidence="2" key="1">
    <citation type="journal article" date="2021" name="PeerJ">
        <title>Extensive microbial diversity within the chicken gut microbiome revealed by metagenomics and culture.</title>
        <authorList>
            <person name="Gilroy R."/>
            <person name="Ravi A."/>
            <person name="Getino M."/>
            <person name="Pursley I."/>
            <person name="Horton D.L."/>
            <person name="Alikhan N.F."/>
            <person name="Baker D."/>
            <person name="Gharbi K."/>
            <person name="Hall N."/>
            <person name="Watson M."/>
            <person name="Adriaenssens E.M."/>
            <person name="Foster-Nyarko E."/>
            <person name="Jarju S."/>
            <person name="Secka A."/>
            <person name="Antonio M."/>
            <person name="Oren A."/>
            <person name="Chaudhuri R.R."/>
            <person name="La Ragione R."/>
            <person name="Hildebrand F."/>
            <person name="Pallen M.J."/>
        </authorList>
    </citation>
    <scope>NUCLEOTIDE SEQUENCE</scope>
    <source>
        <strain evidence="2">CHK195-6426</strain>
    </source>
</reference>
<organism evidence="2 3">
    <name type="scientific">Candidatus Acetatifactor stercoripullorum</name>
    <dbReference type="NCBI Taxonomy" id="2838414"/>
    <lineage>
        <taxon>Bacteria</taxon>
        <taxon>Bacillati</taxon>
        <taxon>Bacillota</taxon>
        <taxon>Clostridia</taxon>
        <taxon>Lachnospirales</taxon>
        <taxon>Lachnospiraceae</taxon>
        <taxon>Acetatifactor</taxon>
    </lineage>
</organism>
<dbReference type="Proteomes" id="UP000824265">
    <property type="component" value="Unassembled WGS sequence"/>
</dbReference>
<protein>
    <recommendedName>
        <fullName evidence="4">DUF3592 domain-containing protein</fullName>
    </recommendedName>
</protein>
<sequence length="158" mass="17479">MEDRMTLTEAFSALAGYGLALWCGVAAGIATFVAEIILCKKGILFAGADRKLALAKQRGHVLTATRTSLRFRDREPEGTRTNRIYIANYEYTVNGKRRTKQVTSTSVKPPLTITLYYLNSPAKVFSEYDLGKNPLQILLYIVPVLVAYIVATALGFEP</sequence>
<proteinExistence type="predicted"/>
<evidence type="ECO:0000256" key="1">
    <source>
        <dbReference type="SAM" id="Phobius"/>
    </source>
</evidence>
<keyword evidence="1" id="KW-0472">Membrane</keyword>
<comment type="caution">
    <text evidence="2">The sequence shown here is derived from an EMBL/GenBank/DDBJ whole genome shotgun (WGS) entry which is preliminary data.</text>
</comment>